<dbReference type="EMBL" id="HACA01025741">
    <property type="protein sequence ID" value="CDW43102.1"/>
    <property type="molecule type" value="Transcribed_RNA"/>
</dbReference>
<organism evidence="1">
    <name type="scientific">Lepeophtheirus salmonis</name>
    <name type="common">Salmon louse</name>
    <name type="synonym">Caligus salmonis</name>
    <dbReference type="NCBI Taxonomy" id="72036"/>
    <lineage>
        <taxon>Eukaryota</taxon>
        <taxon>Metazoa</taxon>
        <taxon>Ecdysozoa</taxon>
        <taxon>Arthropoda</taxon>
        <taxon>Crustacea</taxon>
        <taxon>Multicrustacea</taxon>
        <taxon>Hexanauplia</taxon>
        <taxon>Copepoda</taxon>
        <taxon>Siphonostomatoida</taxon>
        <taxon>Caligidae</taxon>
        <taxon>Lepeophtheirus</taxon>
    </lineage>
</organism>
<accession>A0A0K2UZ04</accession>
<name>A0A0K2UZ04_LEPSM</name>
<evidence type="ECO:0000313" key="1">
    <source>
        <dbReference type="EMBL" id="CDW43102.1"/>
    </source>
</evidence>
<proteinExistence type="predicted"/>
<protein>
    <submittedName>
        <fullName evidence="1">Putative LOC100902024 [Metaseiulus occidentalis]</fullName>
    </submittedName>
</protein>
<sequence length="122" mass="14193">MAILVGPLEELFCGRPYPIELIDIEIANANNVKSIVMSSVYKLLGEDFVSCRLQVFITDSASYCLEAGEYLRERKIPELIHITCIAHRLHRVADMVQQKVSSNERTYFQCEEDVFEFWKNRF</sequence>
<dbReference type="AlphaFoldDB" id="A0A0K2UZ04"/>
<reference evidence="1" key="1">
    <citation type="submission" date="2014-05" db="EMBL/GenBank/DDBJ databases">
        <authorList>
            <person name="Chronopoulou M."/>
        </authorList>
    </citation>
    <scope>NUCLEOTIDE SEQUENCE</scope>
    <source>
        <tissue evidence="1">Whole organism</tissue>
    </source>
</reference>